<proteinExistence type="predicted"/>
<dbReference type="EC" id="3.8.1.5" evidence="2"/>
<dbReference type="Gene3D" id="3.40.50.1820">
    <property type="entry name" value="alpha/beta hydrolase"/>
    <property type="match status" value="1"/>
</dbReference>
<feature type="domain" description="AB hydrolase-1" evidence="1">
    <location>
        <begin position="28"/>
        <end position="131"/>
    </location>
</feature>
<name>A0A160V6F7_9ZZZZ</name>
<dbReference type="InterPro" id="IPR050266">
    <property type="entry name" value="AB_hydrolase_sf"/>
</dbReference>
<evidence type="ECO:0000259" key="1">
    <source>
        <dbReference type="Pfam" id="PF00561"/>
    </source>
</evidence>
<dbReference type="PANTHER" id="PTHR43798">
    <property type="entry name" value="MONOACYLGLYCEROL LIPASE"/>
    <property type="match status" value="1"/>
</dbReference>
<organism evidence="2">
    <name type="scientific">hydrothermal vent metagenome</name>
    <dbReference type="NCBI Taxonomy" id="652676"/>
    <lineage>
        <taxon>unclassified sequences</taxon>
        <taxon>metagenomes</taxon>
        <taxon>ecological metagenomes</taxon>
    </lineage>
</organism>
<dbReference type="GO" id="GO:0018786">
    <property type="term" value="F:haloalkane dehalogenase activity"/>
    <property type="evidence" value="ECO:0007669"/>
    <property type="project" value="UniProtKB-EC"/>
</dbReference>
<dbReference type="InterPro" id="IPR000073">
    <property type="entry name" value="AB_hydrolase_1"/>
</dbReference>
<dbReference type="EMBL" id="FAXA01000052">
    <property type="protein sequence ID" value="CUV01336.1"/>
    <property type="molecule type" value="Genomic_DNA"/>
</dbReference>
<dbReference type="InterPro" id="IPR029058">
    <property type="entry name" value="AB_hydrolase_fold"/>
</dbReference>
<dbReference type="SUPFAM" id="SSF53474">
    <property type="entry name" value="alpha/beta-Hydrolases"/>
    <property type="match status" value="1"/>
</dbReference>
<dbReference type="Pfam" id="PF00561">
    <property type="entry name" value="Abhydrolase_1"/>
    <property type="match status" value="1"/>
</dbReference>
<sequence length="269" mass="30326">MPFAEIDDTLEMFYEDDNFSDPWRKPETVVLHHGNSKNTKLWYAWVPLLARQYRVIRLDARGFGRSTVPPEGYDWSLSNFGTDMLKLLDHLGLEKVHLIGETVGGTISVQFAHDHPERLHTLTTCTSPYKFVGIDTYLASHKLVSEEGVGAWVRQTADRRLEPGESDPAHHEWYIEQMSQTPARVVLETLAYLATQDLTDILPQIKTPTLILASEQNAKDNPDRTTAFAEKLPNGRLVAIPGTSGYVQHSAPEECVLAWRQFLGEISGN</sequence>
<dbReference type="GO" id="GO:0046464">
    <property type="term" value="P:acylglycerol catabolic process"/>
    <property type="evidence" value="ECO:0007669"/>
    <property type="project" value="TreeGrafter"/>
</dbReference>
<dbReference type="PANTHER" id="PTHR43798:SF33">
    <property type="entry name" value="HYDROLASE, PUTATIVE (AFU_ORTHOLOGUE AFUA_2G14860)-RELATED"/>
    <property type="match status" value="1"/>
</dbReference>
<accession>A0A160V6F7</accession>
<reference evidence="2" key="1">
    <citation type="submission" date="2015-10" db="EMBL/GenBank/DDBJ databases">
        <authorList>
            <person name="Gilbert D.G."/>
        </authorList>
    </citation>
    <scope>NUCLEOTIDE SEQUENCE</scope>
</reference>
<protein>
    <submittedName>
        <fullName evidence="2">Alpha/beta hydrolase fold</fullName>
        <ecNumber evidence="2">3.8.1.5</ecNumber>
    </submittedName>
</protein>
<evidence type="ECO:0000313" key="2">
    <source>
        <dbReference type="EMBL" id="CUV01336.1"/>
    </source>
</evidence>
<dbReference type="PRINTS" id="PR00111">
    <property type="entry name" value="ABHYDROLASE"/>
</dbReference>
<dbReference type="GO" id="GO:0016020">
    <property type="term" value="C:membrane"/>
    <property type="evidence" value="ECO:0007669"/>
    <property type="project" value="TreeGrafter"/>
</dbReference>
<keyword evidence="2" id="KW-0378">Hydrolase</keyword>
<dbReference type="AlphaFoldDB" id="A0A160V6F7"/>
<dbReference type="GO" id="GO:0047372">
    <property type="term" value="F:monoacylglycerol lipase activity"/>
    <property type="evidence" value="ECO:0007669"/>
    <property type="project" value="TreeGrafter"/>
</dbReference>
<gene>
    <name evidence="2" type="ORF">MGWOODY_Clf945</name>
</gene>